<dbReference type="EMBL" id="JARK01001350">
    <property type="protein sequence ID" value="EYC23889.1"/>
    <property type="molecule type" value="Genomic_DNA"/>
</dbReference>
<organism evidence="2 3">
    <name type="scientific">Ancylostoma ceylanicum</name>
    <dbReference type="NCBI Taxonomy" id="53326"/>
    <lineage>
        <taxon>Eukaryota</taxon>
        <taxon>Metazoa</taxon>
        <taxon>Ecdysozoa</taxon>
        <taxon>Nematoda</taxon>
        <taxon>Chromadorea</taxon>
        <taxon>Rhabditida</taxon>
        <taxon>Rhabditina</taxon>
        <taxon>Rhabditomorpha</taxon>
        <taxon>Strongyloidea</taxon>
        <taxon>Ancylostomatidae</taxon>
        <taxon>Ancylostomatinae</taxon>
        <taxon>Ancylostoma</taxon>
    </lineage>
</organism>
<feature type="region of interest" description="Disordered" evidence="1">
    <location>
        <begin position="47"/>
        <end position="75"/>
    </location>
</feature>
<name>A0A016V8A1_9BILA</name>
<accession>A0A016V8A1</accession>
<dbReference type="OrthoDB" id="272512at2759"/>
<evidence type="ECO:0000313" key="2">
    <source>
        <dbReference type="EMBL" id="EYC23889.1"/>
    </source>
</evidence>
<sequence length="75" mass="8481">MHLIALLFGTDFTPYLNVFYFSKSEQQRLLGLQREACATALLSYHTEKERTESDDGYFSVSSAATGQDDRPTQVN</sequence>
<evidence type="ECO:0000256" key="1">
    <source>
        <dbReference type="SAM" id="MobiDB-lite"/>
    </source>
</evidence>
<reference evidence="3" key="1">
    <citation type="journal article" date="2015" name="Nat. Genet.">
        <title>The genome and transcriptome of the zoonotic hookworm Ancylostoma ceylanicum identify infection-specific gene families.</title>
        <authorList>
            <person name="Schwarz E.M."/>
            <person name="Hu Y."/>
            <person name="Antoshechkin I."/>
            <person name="Miller M.M."/>
            <person name="Sternberg P.W."/>
            <person name="Aroian R.V."/>
        </authorList>
    </citation>
    <scope>NUCLEOTIDE SEQUENCE</scope>
    <source>
        <strain evidence="3">HY135</strain>
    </source>
</reference>
<protein>
    <submittedName>
        <fullName evidence="2">Uncharacterized protein</fullName>
    </submittedName>
</protein>
<gene>
    <name evidence="2" type="primary">Acey_s0014.g2201</name>
    <name evidence="2" type="synonym">Acey-M79.2</name>
    <name evidence="2" type="ORF">Y032_0014g2201</name>
</gene>
<keyword evidence="3" id="KW-1185">Reference proteome</keyword>
<proteinExistence type="predicted"/>
<dbReference type="AlphaFoldDB" id="A0A016V8A1"/>
<comment type="caution">
    <text evidence="2">The sequence shown here is derived from an EMBL/GenBank/DDBJ whole genome shotgun (WGS) entry which is preliminary data.</text>
</comment>
<dbReference type="Proteomes" id="UP000024635">
    <property type="component" value="Unassembled WGS sequence"/>
</dbReference>
<evidence type="ECO:0000313" key="3">
    <source>
        <dbReference type="Proteomes" id="UP000024635"/>
    </source>
</evidence>